<dbReference type="GO" id="GO:0030975">
    <property type="term" value="F:thiamine binding"/>
    <property type="evidence" value="ECO:0007669"/>
    <property type="project" value="TreeGrafter"/>
</dbReference>
<dbReference type="Gene3D" id="3.40.190.10">
    <property type="entry name" value="Periplasmic binding protein-like II"/>
    <property type="match status" value="2"/>
</dbReference>
<dbReference type="KEGG" id="cpor:BED41_15260"/>
<dbReference type="InterPro" id="IPR006059">
    <property type="entry name" value="SBP"/>
</dbReference>
<sequence>MNSKSKKSFIIVVVLIIVALAVFLSSRSKAKDKVLIYTSAEDYRVEYLTKRLQEEFPDYDITIEYMSTGNHAAKLLAEGTKTEFDITHDLDYGYMSQLDALGEFADLSNYDMSIYTEDVALSKNYIIELRNGGAIIINPDVLKARGLEEPTSYKDLLKPEYKGLISMPSPKASGTGYMFLKSLVNAWGEEKAFDYFDQLTPNILQYTSSGSGPVNALVQGEVGIGLGMTAQAVTQINEGKNLKIIFFKEGSPYSLYGQAIIKGKETKPAVKAVFDFLINTYNYENNEKFFPEKIFKDKDYVVKNYPQNIVYSDMSNNTIDEKTRLLDKWKY</sequence>
<evidence type="ECO:0000313" key="2">
    <source>
        <dbReference type="EMBL" id="ANZ46347.1"/>
    </source>
</evidence>
<dbReference type="OrthoDB" id="179400at2"/>
<proteinExistence type="predicted"/>
<dbReference type="PANTHER" id="PTHR30006:SF2">
    <property type="entry name" value="ABC TRANSPORTER SUBSTRATE-BINDING PROTEIN"/>
    <property type="match status" value="1"/>
</dbReference>
<dbReference type="Pfam" id="PF13416">
    <property type="entry name" value="SBP_bac_8"/>
    <property type="match status" value="1"/>
</dbReference>
<name>A0A1B2I8U1_9BACT</name>
<accession>A0A1B2I8U1</accession>
<evidence type="ECO:0000256" key="1">
    <source>
        <dbReference type="ARBA" id="ARBA00022729"/>
    </source>
</evidence>
<dbReference type="GeneID" id="83059205"/>
<evidence type="ECO:0000313" key="3">
    <source>
        <dbReference type="Proteomes" id="UP000093044"/>
    </source>
</evidence>
<gene>
    <name evidence="2" type="ORF">BED41_15260</name>
</gene>
<keyword evidence="1" id="KW-0732">Signal</keyword>
<protein>
    <submittedName>
        <fullName evidence="2">ABC transporter substrate-binding protein</fullName>
    </submittedName>
</protein>
<dbReference type="EMBL" id="CP016757">
    <property type="protein sequence ID" value="ANZ46347.1"/>
    <property type="molecule type" value="Genomic_DNA"/>
</dbReference>
<dbReference type="SUPFAM" id="SSF53850">
    <property type="entry name" value="Periplasmic binding protein-like II"/>
    <property type="match status" value="1"/>
</dbReference>
<dbReference type="AlphaFoldDB" id="A0A1B2I8U1"/>
<dbReference type="GO" id="GO:0030288">
    <property type="term" value="C:outer membrane-bounded periplasmic space"/>
    <property type="evidence" value="ECO:0007669"/>
    <property type="project" value="TreeGrafter"/>
</dbReference>
<dbReference type="InterPro" id="IPR026045">
    <property type="entry name" value="Ferric-bd"/>
</dbReference>
<dbReference type="PIRSF" id="PIRSF002825">
    <property type="entry name" value="CfbpA"/>
    <property type="match status" value="1"/>
</dbReference>
<dbReference type="GO" id="GO:0030976">
    <property type="term" value="F:thiamine pyrophosphate binding"/>
    <property type="evidence" value="ECO:0007669"/>
    <property type="project" value="TreeGrafter"/>
</dbReference>
<dbReference type="Proteomes" id="UP000093044">
    <property type="component" value="Chromosome"/>
</dbReference>
<dbReference type="RefSeq" id="WP_034444030.1">
    <property type="nucleotide sequence ID" value="NZ_CP016757.1"/>
</dbReference>
<keyword evidence="3" id="KW-1185">Reference proteome</keyword>
<dbReference type="GO" id="GO:0015888">
    <property type="term" value="P:thiamine transport"/>
    <property type="evidence" value="ECO:0007669"/>
    <property type="project" value="TreeGrafter"/>
</dbReference>
<reference evidence="2" key="1">
    <citation type="submission" date="2016-08" db="EMBL/GenBank/DDBJ databases">
        <title>Complete genome of Cloacibacillus porcorum.</title>
        <authorList>
            <person name="Looft T."/>
            <person name="Bayles D.O."/>
            <person name="Alt D.P."/>
        </authorList>
    </citation>
    <scope>NUCLEOTIDE SEQUENCE [LARGE SCALE GENOMIC DNA]</scope>
    <source>
        <strain evidence="2">CL-84</strain>
    </source>
</reference>
<dbReference type="STRING" id="1197717.BED41_15260"/>
<dbReference type="PANTHER" id="PTHR30006">
    <property type="entry name" value="THIAMINE-BINDING PERIPLASMIC PROTEIN-RELATED"/>
    <property type="match status" value="1"/>
</dbReference>
<organism evidence="2 3">
    <name type="scientific">Cloacibacillus porcorum</name>
    <dbReference type="NCBI Taxonomy" id="1197717"/>
    <lineage>
        <taxon>Bacteria</taxon>
        <taxon>Thermotogati</taxon>
        <taxon>Synergistota</taxon>
        <taxon>Synergistia</taxon>
        <taxon>Synergistales</taxon>
        <taxon>Synergistaceae</taxon>
        <taxon>Cloacibacillus</taxon>
    </lineage>
</organism>